<proteinExistence type="predicted"/>
<dbReference type="Proteomes" id="UP001168821">
    <property type="component" value="Unassembled WGS sequence"/>
</dbReference>
<sequence length="85" mass="9490">MEDMMNVHRSMFKSPSPPDQNSFQAKGDPNTQSYTPITPENIRYAKTGWRTSAPGYDGVLAPKVARYNDDALTILFNLILASPLE</sequence>
<accession>A0AA38MN64</accession>
<keyword evidence="3" id="KW-1185">Reference proteome</keyword>
<gene>
    <name evidence="2" type="ORF">Zmor_005973</name>
</gene>
<reference evidence="2" key="1">
    <citation type="journal article" date="2023" name="G3 (Bethesda)">
        <title>Whole genome assemblies of Zophobas morio and Tenebrio molitor.</title>
        <authorList>
            <person name="Kaur S."/>
            <person name="Stinson S.A."/>
            <person name="diCenzo G.C."/>
        </authorList>
    </citation>
    <scope>NUCLEOTIDE SEQUENCE</scope>
    <source>
        <strain evidence="2">QUZm001</strain>
    </source>
</reference>
<evidence type="ECO:0000313" key="3">
    <source>
        <dbReference type="Proteomes" id="UP001168821"/>
    </source>
</evidence>
<organism evidence="2 3">
    <name type="scientific">Zophobas morio</name>
    <dbReference type="NCBI Taxonomy" id="2755281"/>
    <lineage>
        <taxon>Eukaryota</taxon>
        <taxon>Metazoa</taxon>
        <taxon>Ecdysozoa</taxon>
        <taxon>Arthropoda</taxon>
        <taxon>Hexapoda</taxon>
        <taxon>Insecta</taxon>
        <taxon>Pterygota</taxon>
        <taxon>Neoptera</taxon>
        <taxon>Endopterygota</taxon>
        <taxon>Coleoptera</taxon>
        <taxon>Polyphaga</taxon>
        <taxon>Cucujiformia</taxon>
        <taxon>Tenebrionidae</taxon>
        <taxon>Zophobas</taxon>
    </lineage>
</organism>
<evidence type="ECO:0000313" key="2">
    <source>
        <dbReference type="EMBL" id="KAJ3661582.1"/>
    </source>
</evidence>
<dbReference type="AlphaFoldDB" id="A0AA38MN64"/>
<feature type="region of interest" description="Disordered" evidence="1">
    <location>
        <begin position="1"/>
        <end position="39"/>
    </location>
</feature>
<dbReference type="EMBL" id="JALNTZ010000002">
    <property type="protein sequence ID" value="KAJ3661582.1"/>
    <property type="molecule type" value="Genomic_DNA"/>
</dbReference>
<comment type="caution">
    <text evidence="2">The sequence shown here is derived from an EMBL/GenBank/DDBJ whole genome shotgun (WGS) entry which is preliminary data.</text>
</comment>
<name>A0AA38MN64_9CUCU</name>
<feature type="compositionally biased region" description="Polar residues" evidence="1">
    <location>
        <begin position="19"/>
        <end position="38"/>
    </location>
</feature>
<evidence type="ECO:0000256" key="1">
    <source>
        <dbReference type="SAM" id="MobiDB-lite"/>
    </source>
</evidence>
<protein>
    <submittedName>
        <fullName evidence="2">Uncharacterized protein</fullName>
    </submittedName>
</protein>